<proteinExistence type="predicted"/>
<gene>
    <name evidence="1" type="ORF">A2Y62_03955</name>
</gene>
<evidence type="ECO:0000313" key="1">
    <source>
        <dbReference type="EMBL" id="OGF58667.1"/>
    </source>
</evidence>
<evidence type="ECO:0000313" key="2">
    <source>
        <dbReference type="Proteomes" id="UP000178943"/>
    </source>
</evidence>
<dbReference type="Proteomes" id="UP000178943">
    <property type="component" value="Unassembled WGS sequence"/>
</dbReference>
<protein>
    <submittedName>
        <fullName evidence="1">Uncharacterized protein</fullName>
    </submittedName>
</protein>
<dbReference type="AlphaFoldDB" id="A0A1F5V5F7"/>
<organism evidence="1 2">
    <name type="scientific">Candidatus Fischerbacteria bacterium RBG_13_37_8</name>
    <dbReference type="NCBI Taxonomy" id="1817863"/>
    <lineage>
        <taxon>Bacteria</taxon>
        <taxon>Candidatus Fischeribacteriota</taxon>
    </lineage>
</organism>
<reference evidence="1 2" key="1">
    <citation type="journal article" date="2016" name="Nat. Commun.">
        <title>Thousands of microbial genomes shed light on interconnected biogeochemical processes in an aquifer system.</title>
        <authorList>
            <person name="Anantharaman K."/>
            <person name="Brown C.T."/>
            <person name="Hug L.A."/>
            <person name="Sharon I."/>
            <person name="Castelle C.J."/>
            <person name="Probst A.J."/>
            <person name="Thomas B.C."/>
            <person name="Singh A."/>
            <person name="Wilkins M.J."/>
            <person name="Karaoz U."/>
            <person name="Brodie E.L."/>
            <person name="Williams K.H."/>
            <person name="Hubbard S.S."/>
            <person name="Banfield J.F."/>
        </authorList>
    </citation>
    <scope>NUCLEOTIDE SEQUENCE [LARGE SCALE GENOMIC DNA]</scope>
</reference>
<dbReference type="EMBL" id="MFGW01000236">
    <property type="protein sequence ID" value="OGF58667.1"/>
    <property type="molecule type" value="Genomic_DNA"/>
</dbReference>
<sequence>MAYKRAKERALFKGSLHNLLDKLSSVRLSACIKAPQQKSKGRFKVAYQLEDMDEELSSFSEKMVLTKVKKPRNIPFSVCI</sequence>
<accession>A0A1F5V5F7</accession>
<comment type="caution">
    <text evidence="1">The sequence shown here is derived from an EMBL/GenBank/DDBJ whole genome shotgun (WGS) entry which is preliminary data.</text>
</comment>
<name>A0A1F5V5F7_9BACT</name>